<sequence length="221" mass="24775">MTINDLFSDLPEHDPDENLWARVSANLDADERLTKAINDLPHYEPKADLWSSIERELSSEAGSTRGPAATETPVVPHPATADQRGQLRPLWGWVAAAAAVFLAVGFWLTLPLEADEQIRVEYAVETASPTPTTALPESEPTSADERAEAFIAQQCLEQRFVCQRPEVHELRNQLTDLNAERERIEKERLTFGDDPALIKAQIRVENQRAEVTKELITLLRS</sequence>
<dbReference type="AlphaFoldDB" id="A0A418M6S3"/>
<dbReference type="RefSeq" id="WP_119669288.1">
    <property type="nucleotide sequence ID" value="NZ_QXED01000005.1"/>
</dbReference>
<dbReference type="Proteomes" id="UP000283523">
    <property type="component" value="Unassembled WGS sequence"/>
</dbReference>
<organism evidence="3 4">
    <name type="scientific">Fibrisoma montanum</name>
    <dbReference type="NCBI Taxonomy" id="2305895"/>
    <lineage>
        <taxon>Bacteria</taxon>
        <taxon>Pseudomonadati</taxon>
        <taxon>Bacteroidota</taxon>
        <taxon>Cytophagia</taxon>
        <taxon>Cytophagales</taxon>
        <taxon>Spirosomataceae</taxon>
        <taxon>Fibrisoma</taxon>
    </lineage>
</organism>
<keyword evidence="4" id="KW-1185">Reference proteome</keyword>
<evidence type="ECO:0000256" key="2">
    <source>
        <dbReference type="SAM" id="Phobius"/>
    </source>
</evidence>
<keyword evidence="2" id="KW-0472">Membrane</keyword>
<gene>
    <name evidence="3" type="ORF">DYU11_19025</name>
</gene>
<name>A0A418M6S3_9BACT</name>
<reference evidence="3 4" key="1">
    <citation type="submission" date="2018-08" db="EMBL/GenBank/DDBJ databases">
        <title>Fibrisoma montanum sp. nov., isolated from Danxia mountain soil.</title>
        <authorList>
            <person name="Huang Y."/>
        </authorList>
    </citation>
    <scope>NUCLEOTIDE SEQUENCE [LARGE SCALE GENOMIC DNA]</scope>
    <source>
        <strain evidence="3 4">HYT19</strain>
    </source>
</reference>
<protein>
    <submittedName>
        <fullName evidence="3">Uncharacterized protein</fullName>
    </submittedName>
</protein>
<comment type="caution">
    <text evidence="3">The sequence shown here is derived from an EMBL/GenBank/DDBJ whole genome shotgun (WGS) entry which is preliminary data.</text>
</comment>
<evidence type="ECO:0000256" key="1">
    <source>
        <dbReference type="SAM" id="MobiDB-lite"/>
    </source>
</evidence>
<dbReference type="OrthoDB" id="837016at2"/>
<feature type="transmembrane region" description="Helical" evidence="2">
    <location>
        <begin position="90"/>
        <end position="110"/>
    </location>
</feature>
<feature type="region of interest" description="Disordered" evidence="1">
    <location>
        <begin position="56"/>
        <end position="81"/>
    </location>
</feature>
<evidence type="ECO:0000313" key="4">
    <source>
        <dbReference type="Proteomes" id="UP000283523"/>
    </source>
</evidence>
<dbReference type="EMBL" id="QXED01000005">
    <property type="protein sequence ID" value="RIV21496.1"/>
    <property type="molecule type" value="Genomic_DNA"/>
</dbReference>
<proteinExistence type="predicted"/>
<keyword evidence="2" id="KW-1133">Transmembrane helix</keyword>
<evidence type="ECO:0000313" key="3">
    <source>
        <dbReference type="EMBL" id="RIV21496.1"/>
    </source>
</evidence>
<accession>A0A418M6S3</accession>
<keyword evidence="2" id="KW-0812">Transmembrane</keyword>